<comment type="caution">
    <text evidence="1">The sequence shown here is derived from an EMBL/GenBank/DDBJ whole genome shotgun (WGS) entry which is preliminary data.</text>
</comment>
<proteinExistence type="predicted"/>
<accession>A0A9Q1ZCR2</accession>
<dbReference type="Proteomes" id="UP000037540">
    <property type="component" value="Unassembled WGS sequence"/>
</dbReference>
<name>A0A9Q1ZCR2_CLOBO</name>
<organism evidence="1 2">
    <name type="scientific">Clostridium botulinum</name>
    <dbReference type="NCBI Taxonomy" id="1491"/>
    <lineage>
        <taxon>Bacteria</taxon>
        <taxon>Bacillati</taxon>
        <taxon>Bacillota</taxon>
        <taxon>Clostridia</taxon>
        <taxon>Eubacteriales</taxon>
        <taxon>Clostridiaceae</taxon>
        <taxon>Clostridium</taxon>
    </lineage>
</organism>
<protein>
    <submittedName>
        <fullName evidence="1">Uncharacterized protein</fullName>
    </submittedName>
</protein>
<reference evidence="1 2" key="1">
    <citation type="submission" date="2015-07" db="EMBL/GenBank/DDBJ databases">
        <title>Draft genome sequences of 17 French Clostridium botulinum group III.</title>
        <authorList>
            <person name="Woudstra C."/>
            <person name="Le Marechal C."/>
            <person name="Souillard R."/>
            <person name="Bayon-Auboyer M.-H."/>
            <person name="Dessouter D."/>
            <person name="Fach P."/>
        </authorList>
    </citation>
    <scope>NUCLEOTIDE SEQUENCE [LARGE SCALE GENOMIC DNA]</scope>
    <source>
        <strain evidence="1 2">12LNRI-CD</strain>
    </source>
</reference>
<sequence>MDKYSSTNVPPVDGYCDVLNYGVYLTRFFVDYTLYGVQHHIGSGVFAVLQERRIMVPRFAKNITLTIQAAALPFVWGNIFQESYTTVDQRCFLSWGVTFYPVVKSIPCTSPGLIKEFFSNGLFIPTDFFNRPHSV</sequence>
<evidence type="ECO:0000313" key="1">
    <source>
        <dbReference type="EMBL" id="KOA86037.1"/>
    </source>
</evidence>
<dbReference type="RefSeq" id="WP_013726374.1">
    <property type="nucleotide sequence ID" value="NZ_LGVP01000065.1"/>
</dbReference>
<dbReference type="AlphaFoldDB" id="A0A9Q1ZCR2"/>
<dbReference type="EMBL" id="LGVR01000049">
    <property type="protein sequence ID" value="KOA86037.1"/>
    <property type="molecule type" value="Genomic_DNA"/>
</dbReference>
<dbReference type="OrthoDB" id="1957269at2"/>
<evidence type="ECO:0000313" key="2">
    <source>
        <dbReference type="Proteomes" id="UP000037540"/>
    </source>
</evidence>
<gene>
    <name evidence="1" type="ORF">ADU74_09180</name>
</gene>